<evidence type="ECO:0000313" key="3">
    <source>
        <dbReference type="Proteomes" id="UP001521785"/>
    </source>
</evidence>
<feature type="region of interest" description="Disordered" evidence="1">
    <location>
        <begin position="1"/>
        <end position="28"/>
    </location>
</feature>
<evidence type="ECO:0000313" key="2">
    <source>
        <dbReference type="EMBL" id="KAL1594295.1"/>
    </source>
</evidence>
<feature type="compositionally biased region" description="Polar residues" evidence="1">
    <location>
        <begin position="175"/>
        <end position="184"/>
    </location>
</feature>
<sequence length="317" mass="34403">MGDRSPEPAELDPDIAKPDVVTADKLPDPSTFELDIVMQEEDAVSNGPTTPLPTGKENRISQTNVTMDEDNAQLSGPATPKPKIKGKRKVESMLMSESKHTVAKPEDDIPSSASATPHSNEKEGDALPDPWDLGADVAMDAEDAESSGRATPNPKGKGKEKVLELDVVMEEDDAQSSGSLTPRASTHDKGKEKAEAPRLEVSLWAGNTYMHFGDYEAIPDDAPPGERKHSERSLQFLKSYLPLVDGPHTDHRAALFNPSAMIKVNADPPLHMSRLIPLLNKRAGLPIQFSSKLYRAWAITNTGEEKAGYPVETLLVD</sequence>
<evidence type="ECO:0000256" key="1">
    <source>
        <dbReference type="SAM" id="MobiDB-lite"/>
    </source>
</evidence>
<comment type="caution">
    <text evidence="2">The sequence shown here is derived from an EMBL/GenBank/DDBJ whole genome shotgun (WGS) entry which is preliminary data.</text>
</comment>
<protein>
    <submittedName>
        <fullName evidence="2">Uncharacterized protein</fullName>
    </submittedName>
</protein>
<feature type="region of interest" description="Disordered" evidence="1">
    <location>
        <begin position="43"/>
        <end position="196"/>
    </location>
</feature>
<feature type="compositionally biased region" description="Basic and acidic residues" evidence="1">
    <location>
        <begin position="97"/>
        <end position="107"/>
    </location>
</feature>
<feature type="compositionally biased region" description="Polar residues" evidence="1">
    <location>
        <begin position="60"/>
        <end position="76"/>
    </location>
</feature>
<accession>A0ABR3QQ57</accession>
<gene>
    <name evidence="2" type="ORF">SLS60_010052</name>
</gene>
<name>A0ABR3QQ57_9PLEO</name>
<organism evidence="2 3">
    <name type="scientific">Paraconiothyrium brasiliense</name>
    <dbReference type="NCBI Taxonomy" id="300254"/>
    <lineage>
        <taxon>Eukaryota</taxon>
        <taxon>Fungi</taxon>
        <taxon>Dikarya</taxon>
        <taxon>Ascomycota</taxon>
        <taxon>Pezizomycotina</taxon>
        <taxon>Dothideomycetes</taxon>
        <taxon>Pleosporomycetidae</taxon>
        <taxon>Pleosporales</taxon>
        <taxon>Massarineae</taxon>
        <taxon>Didymosphaeriaceae</taxon>
        <taxon>Paraconiothyrium</taxon>
    </lineage>
</organism>
<keyword evidence="3" id="KW-1185">Reference proteome</keyword>
<dbReference type="Proteomes" id="UP001521785">
    <property type="component" value="Unassembled WGS sequence"/>
</dbReference>
<reference evidence="2 3" key="1">
    <citation type="submission" date="2024-02" db="EMBL/GenBank/DDBJ databases">
        <title>De novo assembly and annotation of 12 fungi associated with fruit tree decline syndrome in Ontario, Canada.</title>
        <authorList>
            <person name="Sulman M."/>
            <person name="Ellouze W."/>
            <person name="Ilyukhin E."/>
        </authorList>
    </citation>
    <scope>NUCLEOTIDE SEQUENCE [LARGE SCALE GENOMIC DNA]</scope>
    <source>
        <strain evidence="2 3">M42-189</strain>
    </source>
</reference>
<proteinExistence type="predicted"/>
<feature type="compositionally biased region" description="Basic and acidic residues" evidence="1">
    <location>
        <begin position="185"/>
        <end position="196"/>
    </location>
</feature>
<dbReference type="EMBL" id="JAKJXO020000017">
    <property type="protein sequence ID" value="KAL1594295.1"/>
    <property type="molecule type" value="Genomic_DNA"/>
</dbReference>